<dbReference type="Proteomes" id="UP000006621">
    <property type="component" value="Chromosome"/>
</dbReference>
<dbReference type="AlphaFoldDB" id="F8E8U7"/>
<dbReference type="STRING" id="717231.Flexsi_0383"/>
<protein>
    <submittedName>
        <fullName evidence="1">Uncharacterized protein</fullName>
    </submittedName>
</protein>
<evidence type="ECO:0000313" key="1">
    <source>
        <dbReference type="EMBL" id="AEI14071.1"/>
    </source>
</evidence>
<reference evidence="1 2" key="1">
    <citation type="journal article" date="2011" name="Stand. Genomic Sci.">
        <title>Genome sequence of the moderately thermophilic halophile Flexistipes sinusarabici strain (MAS10).</title>
        <authorList>
            <person name="Lapidus A."/>
            <person name="Chertkov O."/>
            <person name="Nolan M."/>
            <person name="Lucas S."/>
            <person name="Hammon N."/>
            <person name="Deshpande S."/>
            <person name="Cheng J.F."/>
            <person name="Tapia R."/>
            <person name="Han C."/>
            <person name="Goodwin L."/>
            <person name="Pitluck S."/>
            <person name="Liolios K."/>
            <person name="Pagani I."/>
            <person name="Ivanova N."/>
            <person name="Huntemann M."/>
            <person name="Mavromatis K."/>
            <person name="Mikhailova N."/>
            <person name="Pati A."/>
            <person name="Chen A."/>
            <person name="Palaniappan K."/>
            <person name="Land M."/>
            <person name="Hauser L."/>
            <person name="Brambilla E.M."/>
            <person name="Rohde M."/>
            <person name="Abt B."/>
            <person name="Spring S."/>
            <person name="Goker M."/>
            <person name="Bristow J."/>
            <person name="Eisen J.A."/>
            <person name="Markowitz V."/>
            <person name="Hugenholtz P."/>
            <person name="Kyrpides N.C."/>
            <person name="Klenk H.P."/>
            <person name="Woyke T."/>
        </authorList>
    </citation>
    <scope>NUCLEOTIDE SEQUENCE [LARGE SCALE GENOMIC DNA]</scope>
    <source>
        <strain evidence="2">DSM 4947 / MAS 10</strain>
    </source>
</reference>
<evidence type="ECO:0000313" key="2">
    <source>
        <dbReference type="Proteomes" id="UP000006621"/>
    </source>
</evidence>
<accession>F8E8U7</accession>
<gene>
    <name evidence="1" type="ordered locus">Flexsi_0383</name>
</gene>
<organism evidence="1 2">
    <name type="scientific">Flexistipes sinusarabici (strain ATCC 49648 / DSM 4947 / MAS 10)</name>
    <dbReference type="NCBI Taxonomy" id="717231"/>
    <lineage>
        <taxon>Bacteria</taxon>
        <taxon>Pseudomonadati</taxon>
        <taxon>Deferribacterota</taxon>
        <taxon>Deferribacteres</taxon>
        <taxon>Deferribacterales</taxon>
        <taxon>Flexistipitaceae</taxon>
        <taxon>Flexistipes</taxon>
    </lineage>
</organism>
<reference evidence="2" key="2">
    <citation type="submission" date="2011-06" db="EMBL/GenBank/DDBJ databases">
        <title>The complete genome of Flexistipes sinusarabici DSM 4947.</title>
        <authorList>
            <person name="Lucas S."/>
            <person name="Han J."/>
            <person name="Lapidus A."/>
            <person name="Bruce D."/>
            <person name="Goodwin L."/>
            <person name="Pitluck S."/>
            <person name="Peters L."/>
            <person name="Kyrpides N."/>
            <person name="Mavromatis K."/>
            <person name="Ivanova N."/>
            <person name="Mikhailova N."/>
            <person name="Chertkov O."/>
            <person name="Detter J.C."/>
            <person name="Tapia R."/>
            <person name="Han C."/>
            <person name="Land M."/>
            <person name="Hauser L."/>
            <person name="Markowitz V."/>
            <person name="Cheng J.-F."/>
            <person name="Hugenholtz P."/>
            <person name="Woyke T."/>
            <person name="Wu D."/>
            <person name="Spring S."/>
            <person name="Schroeder M."/>
            <person name="Brambilla E."/>
            <person name="Klenk H.-P."/>
            <person name="Eisen J.A."/>
        </authorList>
    </citation>
    <scope>NUCLEOTIDE SEQUENCE [LARGE SCALE GENOMIC DNA]</scope>
    <source>
        <strain evidence="2">DSM 4947 / MAS 10</strain>
    </source>
</reference>
<dbReference type="EMBL" id="CP002858">
    <property type="protein sequence ID" value="AEI14071.1"/>
    <property type="molecule type" value="Genomic_DNA"/>
</dbReference>
<keyword evidence="2" id="KW-1185">Reference proteome</keyword>
<name>F8E8U7_FLESM</name>
<sequence>MVVFGKQLKIQNLAFNIRNNWYLNSESERGRVCAMKATVNDVTELNVFKYAHELTLEALRLRQRKR</sequence>
<dbReference type="KEGG" id="fsi:Flexsi_0383"/>
<proteinExistence type="predicted"/>
<dbReference type="HOGENOM" id="CLU_2824812_0_0_0"/>